<organism evidence="3 4">
    <name type="scientific">Emticicia aquatica</name>
    <dbReference type="NCBI Taxonomy" id="1681835"/>
    <lineage>
        <taxon>Bacteria</taxon>
        <taxon>Pseudomonadati</taxon>
        <taxon>Bacteroidota</taxon>
        <taxon>Cytophagia</taxon>
        <taxon>Cytophagales</taxon>
        <taxon>Leadbetterellaceae</taxon>
        <taxon>Emticicia</taxon>
    </lineage>
</organism>
<name>A0ABN8F1B1_9BACT</name>
<evidence type="ECO:0000256" key="1">
    <source>
        <dbReference type="SAM" id="Phobius"/>
    </source>
</evidence>
<keyword evidence="1" id="KW-1133">Transmembrane helix</keyword>
<protein>
    <recommendedName>
        <fullName evidence="5">DUF916 domain-containing protein</fullName>
    </recommendedName>
</protein>
<dbReference type="Proteomes" id="UP000837932">
    <property type="component" value="Unassembled WGS sequence"/>
</dbReference>
<keyword evidence="2" id="KW-0732">Signal</keyword>
<dbReference type="RefSeq" id="WP_238807749.1">
    <property type="nucleotide sequence ID" value="NZ_CAKLPY010000002.1"/>
</dbReference>
<keyword evidence="4" id="KW-1185">Reference proteome</keyword>
<feature type="signal peptide" evidence="2">
    <location>
        <begin position="1"/>
        <end position="27"/>
    </location>
</feature>
<keyword evidence="1" id="KW-0472">Membrane</keyword>
<accession>A0ABN8F1B1</accession>
<evidence type="ECO:0008006" key="5">
    <source>
        <dbReference type="Google" id="ProtNLM"/>
    </source>
</evidence>
<proteinExistence type="predicted"/>
<feature type="chain" id="PRO_5046613534" description="DUF916 domain-containing protein" evidence="2">
    <location>
        <begin position="28"/>
        <end position="290"/>
    </location>
</feature>
<gene>
    <name evidence="3" type="ORF">EMA8858_03299</name>
</gene>
<dbReference type="EMBL" id="CAKLPY010000002">
    <property type="protein sequence ID" value="CAH0997162.1"/>
    <property type="molecule type" value="Genomic_DNA"/>
</dbReference>
<evidence type="ECO:0000256" key="2">
    <source>
        <dbReference type="SAM" id="SignalP"/>
    </source>
</evidence>
<evidence type="ECO:0000313" key="4">
    <source>
        <dbReference type="Proteomes" id="UP000837932"/>
    </source>
</evidence>
<evidence type="ECO:0000313" key="3">
    <source>
        <dbReference type="EMBL" id="CAH0997162.1"/>
    </source>
</evidence>
<feature type="transmembrane region" description="Helical" evidence="1">
    <location>
        <begin position="258"/>
        <end position="279"/>
    </location>
</feature>
<comment type="caution">
    <text evidence="3">The sequence shown here is derived from an EMBL/GenBank/DDBJ whole genome shotgun (WGS) entry which is preliminary data.</text>
</comment>
<reference evidence="3" key="1">
    <citation type="submission" date="2021-12" db="EMBL/GenBank/DDBJ databases">
        <authorList>
            <person name="Rodrigo-Torres L."/>
            <person name="Arahal R. D."/>
            <person name="Lucena T."/>
        </authorList>
    </citation>
    <scope>NUCLEOTIDE SEQUENCE</scope>
    <source>
        <strain evidence="3">CECT 8858</strain>
    </source>
</reference>
<sequence length="290" mass="32800">MKKIIQNRYLLLFFVFSSMLFANRSFAQEDAGQEIVKLHYYNSNNSIQYLILESTLKKNKVFTPQKDKTYQIYLDSAGTNLIAKVKTDAAGKGKAFLPPTLKKIWDASPQHTFIVKAGDEEIISDFIITKAKITIDTLNLDGIKSIVATVFKFENNTWTPAKDVEMKVGIQRHGGVLSAGDEETYTTDSTGSVTAEFKKLNLPGNQKGDITLVAKVEENEFFGNLAAQKSVKWGVPTKVDTHFFEQRTLWTTRFKTPYWLLFMAYSIIIGVWGTLIYLVRQVIKIKKLGS</sequence>
<keyword evidence="1" id="KW-0812">Transmembrane</keyword>